<organism evidence="10 11">
    <name type="scientific">Ewingella americana</name>
    <dbReference type="NCBI Taxonomy" id="41202"/>
    <lineage>
        <taxon>Bacteria</taxon>
        <taxon>Pseudomonadati</taxon>
        <taxon>Pseudomonadota</taxon>
        <taxon>Gammaproteobacteria</taxon>
        <taxon>Enterobacterales</taxon>
        <taxon>Yersiniaceae</taxon>
        <taxon>Ewingella</taxon>
    </lineage>
</organism>
<gene>
    <name evidence="9" type="primary">mtnD</name>
    <name evidence="10" type="ORF">EAH77_22800</name>
</gene>
<evidence type="ECO:0000256" key="8">
    <source>
        <dbReference type="ARBA" id="ARBA00023167"/>
    </source>
</evidence>
<feature type="site" description="May play a role in transmitting local conformational changes" evidence="9">
    <location>
        <position position="102"/>
    </location>
</feature>
<feature type="site" description="Important to generate the dianion" evidence="9">
    <location>
        <position position="105"/>
    </location>
</feature>
<sequence>MSALTIFSDQDPSAPIWHSRDGGEIATELNKINVRFERWQADRELGDNPQPADVISAYQHEIDKLVAEKGYQSWDVISMRPDNEQREVLRTKFLSEHTHGEDEVRFFVDGAGLFCLHLEGKIFQILCEKNDLISVPANTRHWFDMGGSPSFTAIRLFDNVEGWVAHFTGDKIADEYPRLGE</sequence>
<keyword evidence="7 9" id="KW-0408">Iron</keyword>
<dbReference type="RefSeq" id="WP_140475346.1">
    <property type="nucleotide sequence ID" value="NZ_RCZD01000017.1"/>
</dbReference>
<dbReference type="InterPro" id="IPR023956">
    <property type="entry name" value="ARD_bac"/>
</dbReference>
<evidence type="ECO:0000256" key="6">
    <source>
        <dbReference type="ARBA" id="ARBA00023002"/>
    </source>
</evidence>
<evidence type="ECO:0000256" key="1">
    <source>
        <dbReference type="ARBA" id="ARBA00000428"/>
    </source>
</evidence>
<feature type="site" description="May play a role in metal incorporation in vivo" evidence="9">
    <location>
        <position position="96"/>
    </location>
</feature>
<evidence type="ECO:0000313" key="11">
    <source>
        <dbReference type="Proteomes" id="UP000317663"/>
    </source>
</evidence>
<comment type="catalytic activity">
    <reaction evidence="1 9">
        <text>1,2-dihydroxy-5-(methylsulfanyl)pent-1-en-3-one + O2 = 4-methylsulfanyl-2-oxobutanoate + formate + 2 H(+)</text>
        <dbReference type="Rhea" id="RHEA:24504"/>
        <dbReference type="ChEBI" id="CHEBI:15378"/>
        <dbReference type="ChEBI" id="CHEBI:15379"/>
        <dbReference type="ChEBI" id="CHEBI:15740"/>
        <dbReference type="ChEBI" id="CHEBI:16723"/>
        <dbReference type="ChEBI" id="CHEBI:49252"/>
        <dbReference type="EC" id="1.13.11.54"/>
    </reaction>
</comment>
<dbReference type="PANTHER" id="PTHR23418">
    <property type="entry name" value="ACIREDUCTONE DIOXYGENASE"/>
    <property type="match status" value="1"/>
</dbReference>
<feature type="binding site" evidence="9">
    <location>
        <position position="99"/>
    </location>
    <ligand>
        <name>Fe(2+)</name>
        <dbReference type="ChEBI" id="CHEBI:29033"/>
    </ligand>
</feature>
<feature type="binding site" evidence="9">
    <location>
        <position position="97"/>
    </location>
    <ligand>
        <name>Ni(2+)</name>
        <dbReference type="ChEBI" id="CHEBI:49786"/>
    </ligand>
</feature>
<keyword evidence="5 9" id="KW-0223">Dioxygenase</keyword>
<protein>
    <recommendedName>
        <fullName evidence="9">Acireductone dioxygenase</fullName>
    </recommendedName>
    <alternativeName>
        <fullName evidence="9">1,2-dihydroxy-3-keto-5-methylthiopentene dioxygenase</fullName>
        <shortName evidence="9">DHK-MTPene dioxygenase</shortName>
    </alternativeName>
    <alternativeName>
        <fullName evidence="9">Acireductone dioxygenase (Fe(2+)-requiring)</fullName>
        <shortName evidence="9">ARD'</shortName>
        <shortName evidence="9">Fe-ARD</shortName>
        <ecNumber evidence="9">1.13.11.54</ecNumber>
    </alternativeName>
    <alternativeName>
        <fullName evidence="9">Acireductone dioxygenase (Ni(2+)-requiring)</fullName>
        <shortName evidence="9">ARD</shortName>
        <shortName evidence="9">Ni-ARD</shortName>
        <ecNumber evidence="9">1.13.11.53</ecNumber>
    </alternativeName>
</protein>
<name>A0A502G488_9GAMM</name>
<dbReference type="AlphaFoldDB" id="A0A502G488"/>
<dbReference type="EC" id="1.13.11.53" evidence="9"/>
<comment type="caution">
    <text evidence="10">The sequence shown here is derived from an EMBL/GenBank/DDBJ whole genome shotgun (WGS) entry which is preliminary data.</text>
</comment>
<dbReference type="SUPFAM" id="SSF51182">
    <property type="entry name" value="RmlC-like cupins"/>
    <property type="match status" value="1"/>
</dbReference>
<comment type="cofactor">
    <cofactor evidence="9">
        <name>Ni(2+)</name>
        <dbReference type="ChEBI" id="CHEBI:49786"/>
    </cofactor>
    <text evidence="9">Binds 1 nickel ion per monomer.</text>
</comment>
<dbReference type="GO" id="GO:0019509">
    <property type="term" value="P:L-methionine salvage from methylthioadenosine"/>
    <property type="evidence" value="ECO:0007669"/>
    <property type="project" value="UniProtKB-UniRule"/>
</dbReference>
<keyword evidence="4 9" id="KW-0479">Metal-binding</keyword>
<dbReference type="HAMAP" id="MF_01682">
    <property type="entry name" value="Salvage_MtnD"/>
    <property type="match status" value="1"/>
</dbReference>
<dbReference type="GO" id="GO:0016151">
    <property type="term" value="F:nickel cation binding"/>
    <property type="evidence" value="ECO:0007669"/>
    <property type="project" value="UniProtKB-UniRule"/>
</dbReference>
<comment type="cofactor">
    <cofactor evidence="9">
        <name>Fe(2+)</name>
        <dbReference type="ChEBI" id="CHEBI:29033"/>
    </cofactor>
    <text evidence="9">Binds 1 Fe(2+) cation per monomer.</text>
</comment>
<keyword evidence="11" id="KW-1185">Reference proteome</keyword>
<keyword evidence="2 9" id="KW-0533">Nickel</keyword>
<dbReference type="InterPro" id="IPR004313">
    <property type="entry name" value="ARD"/>
</dbReference>
<evidence type="ECO:0000256" key="3">
    <source>
        <dbReference type="ARBA" id="ARBA00022605"/>
    </source>
</evidence>
<keyword evidence="8 9" id="KW-0486">Methionine biosynthesis</keyword>
<feature type="binding site" evidence="9">
    <location>
        <position position="99"/>
    </location>
    <ligand>
        <name>Ni(2+)</name>
        <dbReference type="ChEBI" id="CHEBI:49786"/>
    </ligand>
</feature>
<evidence type="ECO:0000256" key="9">
    <source>
        <dbReference type="HAMAP-Rule" id="MF_01682"/>
    </source>
</evidence>
<evidence type="ECO:0000256" key="4">
    <source>
        <dbReference type="ARBA" id="ARBA00022723"/>
    </source>
</evidence>
<proteinExistence type="inferred from homology"/>
<reference evidence="10 11" key="1">
    <citation type="journal article" date="2019" name="Environ. Microbiol.">
        <title>Species interactions and distinct microbial communities in high Arctic permafrost affected cryosols are associated with the CH4 and CO2 gas fluxes.</title>
        <authorList>
            <person name="Altshuler I."/>
            <person name="Hamel J."/>
            <person name="Turney S."/>
            <person name="Magnuson E."/>
            <person name="Levesque R."/>
            <person name="Greer C."/>
            <person name="Whyte L.G."/>
        </authorList>
    </citation>
    <scope>NUCLEOTIDE SEQUENCE [LARGE SCALE GENOMIC DNA]</scope>
    <source>
        <strain evidence="10 11">E4</strain>
    </source>
</reference>
<comment type="similarity">
    <text evidence="9">Belongs to the acireductone dioxygenase (ARD) family.</text>
</comment>
<dbReference type="EMBL" id="RCZD01000017">
    <property type="protein sequence ID" value="TPG55813.1"/>
    <property type="molecule type" value="Genomic_DNA"/>
</dbReference>
<dbReference type="Gene3D" id="2.60.120.10">
    <property type="entry name" value="Jelly Rolls"/>
    <property type="match status" value="1"/>
</dbReference>
<feature type="binding site" evidence="9">
    <location>
        <position position="141"/>
    </location>
    <ligand>
        <name>Fe(2+)</name>
        <dbReference type="ChEBI" id="CHEBI:29033"/>
    </ligand>
</feature>
<dbReference type="PANTHER" id="PTHR23418:SF0">
    <property type="entry name" value="ACIREDUCTONE DIOXYGENASE"/>
    <property type="match status" value="1"/>
</dbReference>
<feature type="binding site" evidence="9">
    <location>
        <position position="141"/>
    </location>
    <ligand>
        <name>Ni(2+)</name>
        <dbReference type="ChEBI" id="CHEBI:49786"/>
    </ligand>
</feature>
<dbReference type="GO" id="GO:0010308">
    <property type="term" value="F:acireductone dioxygenase (Ni2+-requiring) activity"/>
    <property type="evidence" value="ECO:0007669"/>
    <property type="project" value="UniProtKB-UniRule"/>
</dbReference>
<evidence type="ECO:0000256" key="2">
    <source>
        <dbReference type="ARBA" id="ARBA00022596"/>
    </source>
</evidence>
<evidence type="ECO:0000313" key="10">
    <source>
        <dbReference type="EMBL" id="TPG55813.1"/>
    </source>
</evidence>
<dbReference type="OrthoDB" id="9795636at2"/>
<dbReference type="InterPro" id="IPR011051">
    <property type="entry name" value="RmlC_Cupin_sf"/>
</dbReference>
<dbReference type="UniPathway" id="UPA00904">
    <property type="reaction ID" value="UER00878"/>
</dbReference>
<dbReference type="Proteomes" id="UP000317663">
    <property type="component" value="Unassembled WGS sequence"/>
</dbReference>
<feature type="binding site" evidence="9">
    <location>
        <position position="103"/>
    </location>
    <ligand>
        <name>Ni(2+)</name>
        <dbReference type="ChEBI" id="CHEBI:49786"/>
    </ligand>
</feature>
<accession>A0A502G488</accession>
<dbReference type="EC" id="1.13.11.54" evidence="9"/>
<keyword evidence="6 9" id="KW-0560">Oxidoreductase</keyword>
<dbReference type="Pfam" id="PF03079">
    <property type="entry name" value="ARD"/>
    <property type="match status" value="1"/>
</dbReference>
<dbReference type="CDD" id="cd02232">
    <property type="entry name" value="cupin_ARD"/>
    <property type="match status" value="1"/>
</dbReference>
<dbReference type="GO" id="GO:0010309">
    <property type="term" value="F:acireductone dioxygenase [iron(II)-requiring] activity"/>
    <property type="evidence" value="ECO:0007669"/>
    <property type="project" value="UniProtKB-UniRule"/>
</dbReference>
<comment type="function">
    <text evidence="9">Catalyzes 2 different reactions between oxygene and the acireductone 1,2-dihydroxy-3-keto-5-methylthiopentene (DHK-MTPene) depending upon the metal bound in the active site. Fe-containing acireductone dioxygenase (Fe-ARD) produces formate and 2-keto-4-methylthiobutyrate (KMTB), the alpha-ketoacid precursor of methionine in the methionine recycle pathway. Ni-containing acireductone dioxygenase (Ni-ARD) produces methylthiopropionate, carbon monoxide and formate, and does not lie on the methionine recycle pathway.</text>
</comment>
<feature type="binding site" evidence="9">
    <location>
        <position position="103"/>
    </location>
    <ligand>
        <name>Fe(2+)</name>
        <dbReference type="ChEBI" id="CHEBI:29033"/>
    </ligand>
</feature>
<evidence type="ECO:0000256" key="5">
    <source>
        <dbReference type="ARBA" id="ARBA00022964"/>
    </source>
</evidence>
<feature type="binding site" evidence="9">
    <location>
        <position position="97"/>
    </location>
    <ligand>
        <name>Fe(2+)</name>
        <dbReference type="ChEBI" id="CHEBI:29033"/>
    </ligand>
</feature>
<dbReference type="GO" id="GO:0005506">
    <property type="term" value="F:iron ion binding"/>
    <property type="evidence" value="ECO:0007669"/>
    <property type="project" value="UniProtKB-UniRule"/>
</dbReference>
<comment type="subunit">
    <text evidence="9">Monomer.</text>
</comment>
<comment type="pathway">
    <text evidence="9">Amino-acid biosynthesis; L-methionine biosynthesis via salvage pathway; L-methionine from S-methyl-5-thio-alpha-D-ribose 1-phosphate: step 5/6.</text>
</comment>
<dbReference type="InterPro" id="IPR014710">
    <property type="entry name" value="RmlC-like_jellyroll"/>
</dbReference>
<evidence type="ECO:0000256" key="7">
    <source>
        <dbReference type="ARBA" id="ARBA00023004"/>
    </source>
</evidence>
<keyword evidence="3 9" id="KW-0028">Amino-acid biosynthesis</keyword>
<comment type="catalytic activity">
    <reaction evidence="9">
        <text>1,2-dihydroxy-5-(methylsulfanyl)pent-1-en-3-one + O2 = 3-(methylsulfanyl)propanoate + CO + formate + 2 H(+)</text>
        <dbReference type="Rhea" id="RHEA:14161"/>
        <dbReference type="ChEBI" id="CHEBI:15378"/>
        <dbReference type="ChEBI" id="CHEBI:15379"/>
        <dbReference type="ChEBI" id="CHEBI:15740"/>
        <dbReference type="ChEBI" id="CHEBI:17245"/>
        <dbReference type="ChEBI" id="CHEBI:49016"/>
        <dbReference type="ChEBI" id="CHEBI:49252"/>
        <dbReference type="EC" id="1.13.11.53"/>
    </reaction>
</comment>
<dbReference type="GO" id="GO:0019284">
    <property type="term" value="P:L-methionine salvage from S-adenosylmethionine"/>
    <property type="evidence" value="ECO:0007669"/>
    <property type="project" value="InterPro"/>
</dbReference>